<keyword evidence="2" id="KW-1185">Reference proteome</keyword>
<gene>
    <name evidence="1" type="ORF">M8C21_008616</name>
</gene>
<comment type="caution">
    <text evidence="1">The sequence shown here is derived from an EMBL/GenBank/DDBJ whole genome shotgun (WGS) entry which is preliminary data.</text>
</comment>
<organism evidence="1 2">
    <name type="scientific">Ambrosia artemisiifolia</name>
    <name type="common">Common ragweed</name>
    <dbReference type="NCBI Taxonomy" id="4212"/>
    <lineage>
        <taxon>Eukaryota</taxon>
        <taxon>Viridiplantae</taxon>
        <taxon>Streptophyta</taxon>
        <taxon>Embryophyta</taxon>
        <taxon>Tracheophyta</taxon>
        <taxon>Spermatophyta</taxon>
        <taxon>Magnoliopsida</taxon>
        <taxon>eudicotyledons</taxon>
        <taxon>Gunneridae</taxon>
        <taxon>Pentapetalae</taxon>
        <taxon>asterids</taxon>
        <taxon>campanulids</taxon>
        <taxon>Asterales</taxon>
        <taxon>Asteraceae</taxon>
        <taxon>Asteroideae</taxon>
        <taxon>Heliantheae alliance</taxon>
        <taxon>Heliantheae</taxon>
        <taxon>Ambrosia</taxon>
    </lineage>
</organism>
<accession>A0AAD5CCM5</accession>
<protein>
    <submittedName>
        <fullName evidence="1">Uncharacterized protein</fullName>
    </submittedName>
</protein>
<name>A0AAD5CCM5_AMBAR</name>
<evidence type="ECO:0000313" key="2">
    <source>
        <dbReference type="Proteomes" id="UP001206925"/>
    </source>
</evidence>
<dbReference type="Proteomes" id="UP001206925">
    <property type="component" value="Unassembled WGS sequence"/>
</dbReference>
<feature type="non-terminal residue" evidence="1">
    <location>
        <position position="1"/>
    </location>
</feature>
<dbReference type="AlphaFoldDB" id="A0AAD5CCM5"/>
<proteinExistence type="predicted"/>
<sequence length="66" mass="7518">SHTCSKDEQLYKEGGMVPIRLFPSIESLLRWNLTDQIIATQVKDMEVGAIHYGGRNISRERVVTKT</sequence>
<dbReference type="EMBL" id="JAMZMK010008740">
    <property type="protein sequence ID" value="KAI7738725.1"/>
    <property type="molecule type" value="Genomic_DNA"/>
</dbReference>
<reference evidence="1" key="1">
    <citation type="submission" date="2022-06" db="EMBL/GenBank/DDBJ databases">
        <title>Uncovering the hologenomic basis of an extraordinary plant invasion.</title>
        <authorList>
            <person name="Bieker V.C."/>
            <person name="Martin M.D."/>
            <person name="Gilbert T."/>
            <person name="Hodgins K."/>
            <person name="Battlay P."/>
            <person name="Petersen B."/>
            <person name="Wilson J."/>
        </authorList>
    </citation>
    <scope>NUCLEOTIDE SEQUENCE</scope>
    <source>
        <strain evidence="1">AA19_3_7</strain>
        <tissue evidence="1">Leaf</tissue>
    </source>
</reference>
<evidence type="ECO:0000313" key="1">
    <source>
        <dbReference type="EMBL" id="KAI7738725.1"/>
    </source>
</evidence>